<evidence type="ECO:0000313" key="2">
    <source>
        <dbReference type="EMBL" id="EKY01537.1"/>
    </source>
</evidence>
<dbReference type="HOGENOM" id="CLU_3083093_0_0_10"/>
<evidence type="ECO:0000256" key="1">
    <source>
        <dbReference type="SAM" id="Phobius"/>
    </source>
</evidence>
<reference evidence="2 3" key="1">
    <citation type="submission" date="2012-05" db="EMBL/GenBank/DDBJ databases">
        <authorList>
            <person name="Weinstock G."/>
            <person name="Sodergren E."/>
            <person name="Lobos E.A."/>
            <person name="Fulton L."/>
            <person name="Fulton R."/>
            <person name="Courtney L."/>
            <person name="Fronick C."/>
            <person name="O'Laughlin M."/>
            <person name="Godfrey J."/>
            <person name="Wilson R.M."/>
            <person name="Miner T."/>
            <person name="Farmer C."/>
            <person name="Delehaunty K."/>
            <person name="Cordes M."/>
            <person name="Minx P."/>
            <person name="Tomlinson C."/>
            <person name="Chen J."/>
            <person name="Wollam A."/>
            <person name="Pepin K.H."/>
            <person name="Bhonagiri V."/>
            <person name="Zhang X."/>
            <person name="Suruliraj S."/>
            <person name="Warren W."/>
            <person name="Mitreva M."/>
            <person name="Mardis E.R."/>
            <person name="Wilson R.K."/>
        </authorList>
    </citation>
    <scope>NUCLEOTIDE SEQUENCE [LARGE SCALE GENOMIC DNA]</scope>
    <source>
        <strain evidence="2 3">F0037</strain>
    </source>
</reference>
<dbReference type="AlphaFoldDB" id="L1NEA4"/>
<keyword evidence="1" id="KW-0472">Membrane</keyword>
<feature type="transmembrane region" description="Helical" evidence="1">
    <location>
        <begin position="32"/>
        <end position="51"/>
    </location>
</feature>
<dbReference type="PATRIC" id="fig|1127696.3.peg.831"/>
<evidence type="ECO:0000313" key="3">
    <source>
        <dbReference type="Proteomes" id="UP000010408"/>
    </source>
</evidence>
<dbReference type="Proteomes" id="UP000010408">
    <property type="component" value="Unassembled WGS sequence"/>
</dbReference>
<name>L1NEA4_9PORP</name>
<gene>
    <name evidence="2" type="ORF">HMPREF9134_00914</name>
</gene>
<organism evidence="2 3">
    <name type="scientific">Porphyromonas catoniae F0037</name>
    <dbReference type="NCBI Taxonomy" id="1127696"/>
    <lineage>
        <taxon>Bacteria</taxon>
        <taxon>Pseudomonadati</taxon>
        <taxon>Bacteroidota</taxon>
        <taxon>Bacteroidia</taxon>
        <taxon>Bacteroidales</taxon>
        <taxon>Porphyromonadaceae</taxon>
        <taxon>Porphyromonas</taxon>
    </lineage>
</organism>
<comment type="caution">
    <text evidence="2">The sequence shown here is derived from an EMBL/GenBank/DDBJ whole genome shotgun (WGS) entry which is preliminary data.</text>
</comment>
<keyword evidence="1" id="KW-0812">Transmembrane</keyword>
<keyword evidence="1" id="KW-1133">Transmembrane helix</keyword>
<sequence>MYLDDLREVLRETPQRYRENPWRGYGDTSWEVVGIPIILPFVSLFTGLLGIS</sequence>
<dbReference type="EMBL" id="AMEQ01000025">
    <property type="protein sequence ID" value="EKY01537.1"/>
    <property type="molecule type" value="Genomic_DNA"/>
</dbReference>
<accession>L1NEA4</accession>
<proteinExistence type="predicted"/>
<protein>
    <submittedName>
        <fullName evidence="2">Uncharacterized protein</fullName>
    </submittedName>
</protein>